<sequence>MTKPGMRPHPFELDDDLSTEYVTSDRREAGPRGWCRRCGLPGEPGDARHSAREVQRLADAAELDRRRLGERVDDEDQDVMRGRAAA</sequence>
<dbReference type="EMBL" id="JAVHUY010000062">
    <property type="protein sequence ID" value="MDQ7910760.1"/>
    <property type="molecule type" value="Genomic_DNA"/>
</dbReference>
<evidence type="ECO:0000313" key="2">
    <source>
        <dbReference type="EMBL" id="MDQ7910760.1"/>
    </source>
</evidence>
<feature type="region of interest" description="Disordered" evidence="1">
    <location>
        <begin position="66"/>
        <end position="86"/>
    </location>
</feature>
<accession>A0ABU0ZX24</accession>
<organism evidence="2 3">
    <name type="scientific">Phytohabitans maris</name>
    <dbReference type="NCBI Taxonomy" id="3071409"/>
    <lineage>
        <taxon>Bacteria</taxon>
        <taxon>Bacillati</taxon>
        <taxon>Actinomycetota</taxon>
        <taxon>Actinomycetes</taxon>
        <taxon>Micromonosporales</taxon>
        <taxon>Micromonosporaceae</taxon>
    </lineage>
</organism>
<feature type="region of interest" description="Disordered" evidence="1">
    <location>
        <begin position="1"/>
        <end position="53"/>
    </location>
</feature>
<name>A0ABU0ZX24_9ACTN</name>
<dbReference type="RefSeq" id="WP_308718002.1">
    <property type="nucleotide sequence ID" value="NZ_JAVHUY010000062.1"/>
</dbReference>
<gene>
    <name evidence="2" type="ORF">RB614_40345</name>
</gene>
<dbReference type="Proteomes" id="UP001230908">
    <property type="component" value="Unassembled WGS sequence"/>
</dbReference>
<evidence type="ECO:0000313" key="3">
    <source>
        <dbReference type="Proteomes" id="UP001230908"/>
    </source>
</evidence>
<proteinExistence type="predicted"/>
<comment type="caution">
    <text evidence="2">The sequence shown here is derived from an EMBL/GenBank/DDBJ whole genome shotgun (WGS) entry which is preliminary data.</text>
</comment>
<protein>
    <submittedName>
        <fullName evidence="2">Uncharacterized protein</fullName>
    </submittedName>
</protein>
<evidence type="ECO:0000256" key="1">
    <source>
        <dbReference type="SAM" id="MobiDB-lite"/>
    </source>
</evidence>
<reference evidence="2 3" key="1">
    <citation type="submission" date="2023-08" db="EMBL/GenBank/DDBJ databases">
        <title>Phytohabitans sansha sp. nov., isolated from marine sediment.</title>
        <authorList>
            <person name="Zhao Y."/>
            <person name="Yi K."/>
        </authorList>
    </citation>
    <scope>NUCLEOTIDE SEQUENCE [LARGE SCALE GENOMIC DNA]</scope>
    <source>
        <strain evidence="2 3">ZYX-F-186</strain>
    </source>
</reference>
<keyword evidence="3" id="KW-1185">Reference proteome</keyword>